<comment type="caution">
    <text evidence="1">The sequence shown here is derived from an EMBL/GenBank/DDBJ whole genome shotgun (WGS) entry which is preliminary data.</text>
</comment>
<organism evidence="1 2">
    <name type="scientific">Hyphomonas atlantica</name>
    <dbReference type="NCBI Taxonomy" id="1280948"/>
    <lineage>
        <taxon>Bacteria</taxon>
        <taxon>Pseudomonadati</taxon>
        <taxon>Pseudomonadota</taxon>
        <taxon>Alphaproteobacteria</taxon>
        <taxon>Hyphomonadales</taxon>
        <taxon>Hyphomonadaceae</taxon>
        <taxon>Hyphomonas</taxon>
    </lineage>
</organism>
<gene>
    <name evidence="1" type="ORF">DD728_15780</name>
</gene>
<sequence>MMPLTSTEIAAARALLGWEQRNLAFAAGIGVGTVRRMEEGSTDFRTIIPRRNFLSPSRRQVIGAISEALESAGVRFMTMRGNTTEIAIGLEPWAGQDELPFKILVVPWHNEARPFSVKTTFIRYGFTQIRDRNSKRVWVITELPSEPGAELSFDNTGLIERAATYATTLPRVPYSQLELHSKARSTVPETFWVLARSKSVQSDEFGKAFVFEQLTLDWLEDERRLALSGKRPLKVATDGSTNKAGSILSRICTDLEEAYAHVNWTLFPKSEARRLQFGPQSWAPSPIGESRRGH</sequence>
<evidence type="ECO:0000313" key="2">
    <source>
        <dbReference type="Proteomes" id="UP000263957"/>
    </source>
</evidence>
<dbReference type="AlphaFoldDB" id="A0A356W9G8"/>
<dbReference type="Gene3D" id="1.10.260.40">
    <property type="entry name" value="lambda repressor-like DNA-binding domains"/>
    <property type="match status" value="1"/>
</dbReference>
<dbReference type="InterPro" id="IPR010982">
    <property type="entry name" value="Lambda_DNA-bd_dom_sf"/>
</dbReference>
<dbReference type="Proteomes" id="UP000263957">
    <property type="component" value="Unassembled WGS sequence"/>
</dbReference>
<name>A0A356W9G8_9PROT</name>
<accession>A0A356W9G8</accession>
<evidence type="ECO:0000313" key="1">
    <source>
        <dbReference type="EMBL" id="HBQ50310.1"/>
    </source>
</evidence>
<dbReference type="GO" id="GO:0003677">
    <property type="term" value="F:DNA binding"/>
    <property type="evidence" value="ECO:0007669"/>
    <property type="project" value="InterPro"/>
</dbReference>
<evidence type="ECO:0008006" key="3">
    <source>
        <dbReference type="Google" id="ProtNLM"/>
    </source>
</evidence>
<dbReference type="EMBL" id="DOGS01000319">
    <property type="protein sequence ID" value="HBQ50310.1"/>
    <property type="molecule type" value="Genomic_DNA"/>
</dbReference>
<reference evidence="1 2" key="1">
    <citation type="journal article" date="2018" name="Nat. Biotechnol.">
        <title>A standardized bacterial taxonomy based on genome phylogeny substantially revises the tree of life.</title>
        <authorList>
            <person name="Parks D.H."/>
            <person name="Chuvochina M."/>
            <person name="Waite D.W."/>
            <person name="Rinke C."/>
            <person name="Skarshewski A."/>
            <person name="Chaumeil P.A."/>
            <person name="Hugenholtz P."/>
        </authorList>
    </citation>
    <scope>NUCLEOTIDE SEQUENCE [LARGE SCALE GENOMIC DNA]</scope>
    <source>
        <strain evidence="1">UBA10378</strain>
    </source>
</reference>
<proteinExistence type="predicted"/>
<protein>
    <recommendedName>
        <fullName evidence="3">HTH cro/C1-type domain-containing protein</fullName>
    </recommendedName>
</protein>